<keyword evidence="2 3" id="KW-0687">Ribonucleoprotein</keyword>
<dbReference type="Pfam" id="PF00886">
    <property type="entry name" value="Ribosomal_S16"/>
    <property type="match status" value="1"/>
</dbReference>
<evidence type="ECO:0000313" key="6">
    <source>
        <dbReference type="Proteomes" id="UP000229315"/>
    </source>
</evidence>
<protein>
    <recommendedName>
        <fullName evidence="3">Small ribosomal subunit protein bS16</fullName>
    </recommendedName>
</protein>
<evidence type="ECO:0000256" key="4">
    <source>
        <dbReference type="SAM" id="MobiDB-lite"/>
    </source>
</evidence>
<feature type="compositionally biased region" description="Basic and acidic residues" evidence="4">
    <location>
        <begin position="92"/>
        <end position="107"/>
    </location>
</feature>
<dbReference type="GO" id="GO:0015935">
    <property type="term" value="C:small ribosomal subunit"/>
    <property type="evidence" value="ECO:0007669"/>
    <property type="project" value="TreeGrafter"/>
</dbReference>
<feature type="region of interest" description="Disordered" evidence="4">
    <location>
        <begin position="84"/>
        <end position="157"/>
    </location>
</feature>
<evidence type="ECO:0000256" key="1">
    <source>
        <dbReference type="ARBA" id="ARBA00022980"/>
    </source>
</evidence>
<dbReference type="Proteomes" id="UP000229315">
    <property type="component" value="Unassembled WGS sequence"/>
</dbReference>
<comment type="similarity">
    <text evidence="3">Belongs to the bacterial ribosomal protein bS16 family.</text>
</comment>
<dbReference type="InterPro" id="IPR023803">
    <property type="entry name" value="Ribosomal_bS16_dom_sf"/>
</dbReference>
<proteinExistence type="inferred from homology"/>
<accession>A0A2H0UGE5</accession>
<reference evidence="6" key="1">
    <citation type="submission" date="2017-09" db="EMBL/GenBank/DDBJ databases">
        <title>Depth-based differentiation of microbial function through sediment-hosted aquifers and enrichment of novel symbionts in the deep terrestrial subsurface.</title>
        <authorList>
            <person name="Probst A.J."/>
            <person name="Ladd B."/>
            <person name="Jarett J.K."/>
            <person name="Geller-Mcgrath D.E."/>
            <person name="Sieber C.M.K."/>
            <person name="Emerson J.B."/>
            <person name="Anantharaman K."/>
            <person name="Thomas B.C."/>
            <person name="Malmstrom R."/>
            <person name="Stieglmeier M."/>
            <person name="Klingl A."/>
            <person name="Woyke T."/>
            <person name="Ryan C.M."/>
            <person name="Banfield J.F."/>
        </authorList>
    </citation>
    <scope>NUCLEOTIDE SEQUENCE [LARGE SCALE GENOMIC DNA]</scope>
</reference>
<feature type="compositionally biased region" description="Acidic residues" evidence="4">
    <location>
        <begin position="114"/>
        <end position="125"/>
    </location>
</feature>
<dbReference type="PANTHER" id="PTHR12919:SF20">
    <property type="entry name" value="SMALL RIBOSOMAL SUBUNIT PROTEIN BS16M"/>
    <property type="match status" value="1"/>
</dbReference>
<gene>
    <name evidence="3 5" type="primary">rpsP</name>
    <name evidence="5" type="ORF">COU15_00750</name>
</gene>
<organism evidence="5 6">
    <name type="scientific">Candidatus Kaiserbacteria bacterium CG10_big_fil_rev_8_21_14_0_10_45_20</name>
    <dbReference type="NCBI Taxonomy" id="1974607"/>
    <lineage>
        <taxon>Bacteria</taxon>
        <taxon>Candidatus Kaiseribacteriota</taxon>
    </lineage>
</organism>
<name>A0A2H0UGE5_9BACT</name>
<dbReference type="SUPFAM" id="SSF54565">
    <property type="entry name" value="Ribosomal protein S16"/>
    <property type="match status" value="1"/>
</dbReference>
<dbReference type="HAMAP" id="MF_00385">
    <property type="entry name" value="Ribosomal_bS16"/>
    <property type="match status" value="1"/>
</dbReference>
<dbReference type="GO" id="GO:0005737">
    <property type="term" value="C:cytoplasm"/>
    <property type="evidence" value="ECO:0007669"/>
    <property type="project" value="UniProtKB-ARBA"/>
</dbReference>
<keyword evidence="1 3" id="KW-0689">Ribosomal protein</keyword>
<evidence type="ECO:0000256" key="2">
    <source>
        <dbReference type="ARBA" id="ARBA00023274"/>
    </source>
</evidence>
<dbReference type="GO" id="GO:0003735">
    <property type="term" value="F:structural constituent of ribosome"/>
    <property type="evidence" value="ECO:0007669"/>
    <property type="project" value="InterPro"/>
</dbReference>
<dbReference type="AlphaFoldDB" id="A0A2H0UGE5"/>
<feature type="compositionally biased region" description="Basic and acidic residues" evidence="4">
    <location>
        <begin position="126"/>
        <end position="139"/>
    </location>
</feature>
<dbReference type="NCBIfam" id="TIGR00002">
    <property type="entry name" value="S16"/>
    <property type="match status" value="1"/>
</dbReference>
<comment type="caution">
    <text evidence="5">The sequence shown here is derived from an EMBL/GenBank/DDBJ whole genome shotgun (WGS) entry which is preliminary data.</text>
</comment>
<dbReference type="GO" id="GO:0006412">
    <property type="term" value="P:translation"/>
    <property type="evidence" value="ECO:0007669"/>
    <property type="project" value="UniProtKB-UniRule"/>
</dbReference>
<feature type="compositionally biased region" description="Basic and acidic residues" evidence="4">
    <location>
        <begin position="146"/>
        <end position="157"/>
    </location>
</feature>
<evidence type="ECO:0000313" key="5">
    <source>
        <dbReference type="EMBL" id="PIR85451.1"/>
    </source>
</evidence>
<dbReference type="Gene3D" id="3.30.1320.10">
    <property type="match status" value="1"/>
</dbReference>
<evidence type="ECO:0000256" key="3">
    <source>
        <dbReference type="HAMAP-Rule" id="MF_00385"/>
    </source>
</evidence>
<dbReference type="InterPro" id="IPR000307">
    <property type="entry name" value="Ribosomal_bS16"/>
</dbReference>
<sequence length="157" mass="17101">MLKIRFQRTGRKNDPAFRVVVTESTNSTKTGNHVDVVGSYHPKTKHTVLNAESIKHWLSKGAQASGTVHNLLVSKGIIEGKKVNVLPKKTPIVKEEEPAEEAPKAEDAPAPSSEEAEASTPSEEEASAKPVEEELKAEEPAQETPTEEKSEEQKPAE</sequence>
<dbReference type="PANTHER" id="PTHR12919">
    <property type="entry name" value="30S RIBOSOMAL PROTEIN S16"/>
    <property type="match status" value="1"/>
</dbReference>
<dbReference type="EMBL" id="PFBH01000003">
    <property type="protein sequence ID" value="PIR85451.1"/>
    <property type="molecule type" value="Genomic_DNA"/>
</dbReference>